<evidence type="ECO:0000256" key="3">
    <source>
        <dbReference type="ARBA" id="ARBA00012187"/>
    </source>
</evidence>
<dbReference type="Proteomes" id="UP001374579">
    <property type="component" value="Unassembled WGS sequence"/>
</dbReference>
<proteinExistence type="predicted"/>
<evidence type="ECO:0000313" key="16">
    <source>
        <dbReference type="Proteomes" id="UP001374579"/>
    </source>
</evidence>
<keyword evidence="7" id="KW-0949">S-adenosyl-L-methionine</keyword>
<feature type="compositionally biased region" description="Acidic residues" evidence="13">
    <location>
        <begin position="72"/>
        <end position="83"/>
    </location>
</feature>
<evidence type="ECO:0000256" key="11">
    <source>
        <dbReference type="ARBA" id="ARBA00023242"/>
    </source>
</evidence>
<keyword evidence="5" id="KW-0489">Methyltransferase</keyword>
<dbReference type="InterPro" id="IPR001214">
    <property type="entry name" value="SET_dom"/>
</dbReference>
<accession>A0AAN9AKK2</accession>
<evidence type="ECO:0000256" key="9">
    <source>
        <dbReference type="ARBA" id="ARBA00023015"/>
    </source>
</evidence>
<dbReference type="EC" id="2.1.1.361" evidence="3"/>
<dbReference type="GO" id="GO:0140944">
    <property type="term" value="F:histone H4K20 monomethyltransferase activity"/>
    <property type="evidence" value="ECO:0007669"/>
    <property type="project" value="UniProtKB-EC"/>
</dbReference>
<dbReference type="InterPro" id="IPR046341">
    <property type="entry name" value="SET_dom_sf"/>
</dbReference>
<evidence type="ECO:0000313" key="15">
    <source>
        <dbReference type="EMBL" id="KAK7088661.1"/>
    </source>
</evidence>
<dbReference type="SMART" id="SM00317">
    <property type="entry name" value="SET"/>
    <property type="match status" value="1"/>
</dbReference>
<keyword evidence="6" id="KW-0808">Transferase</keyword>
<evidence type="ECO:0000256" key="7">
    <source>
        <dbReference type="ARBA" id="ARBA00022691"/>
    </source>
</evidence>
<dbReference type="GO" id="GO:0005634">
    <property type="term" value="C:nucleus"/>
    <property type="evidence" value="ECO:0007669"/>
    <property type="project" value="UniProtKB-SubCell"/>
</dbReference>
<keyword evidence="10" id="KW-0804">Transcription</keyword>
<organism evidence="15 16">
    <name type="scientific">Littorina saxatilis</name>
    <dbReference type="NCBI Taxonomy" id="31220"/>
    <lineage>
        <taxon>Eukaryota</taxon>
        <taxon>Metazoa</taxon>
        <taxon>Spiralia</taxon>
        <taxon>Lophotrochozoa</taxon>
        <taxon>Mollusca</taxon>
        <taxon>Gastropoda</taxon>
        <taxon>Caenogastropoda</taxon>
        <taxon>Littorinimorpha</taxon>
        <taxon>Littorinoidea</taxon>
        <taxon>Littorinidae</taxon>
        <taxon>Littorina</taxon>
    </lineage>
</organism>
<feature type="compositionally biased region" description="Low complexity" evidence="13">
    <location>
        <begin position="448"/>
        <end position="492"/>
    </location>
</feature>
<keyword evidence="4" id="KW-0158">Chromosome</keyword>
<dbReference type="InterPro" id="IPR051760">
    <property type="entry name" value="KMT5A"/>
</dbReference>
<name>A0AAN9AKK2_9CAEN</name>
<evidence type="ECO:0000256" key="10">
    <source>
        <dbReference type="ARBA" id="ARBA00023163"/>
    </source>
</evidence>
<feature type="region of interest" description="Disordered" evidence="13">
    <location>
        <begin position="1"/>
        <end position="91"/>
    </location>
</feature>
<evidence type="ECO:0000256" key="5">
    <source>
        <dbReference type="ARBA" id="ARBA00022603"/>
    </source>
</evidence>
<dbReference type="Pfam" id="PF00856">
    <property type="entry name" value="SET"/>
    <property type="match status" value="1"/>
</dbReference>
<dbReference type="InterPro" id="IPR047266">
    <property type="entry name" value="KMT5A-like_SET"/>
</dbReference>
<feature type="region of interest" description="Disordered" evidence="13">
    <location>
        <begin position="353"/>
        <end position="530"/>
    </location>
</feature>
<dbReference type="PANTHER" id="PTHR46167">
    <property type="entry name" value="N-LYSINE METHYLTRANSFERASE KMT5A"/>
    <property type="match status" value="1"/>
</dbReference>
<feature type="domain" description="SET" evidence="14">
    <location>
        <begin position="544"/>
        <end position="665"/>
    </location>
</feature>
<dbReference type="AlphaFoldDB" id="A0AAN9AKK2"/>
<dbReference type="GO" id="GO:0006357">
    <property type="term" value="P:regulation of transcription by RNA polymerase II"/>
    <property type="evidence" value="ECO:0007669"/>
    <property type="project" value="TreeGrafter"/>
</dbReference>
<comment type="catalytic activity">
    <reaction evidence="12">
        <text>L-lysyl(20)-[histone H4] + S-adenosyl-L-methionine = N(6)-methyl-L-lysyl(20)-[histone H4] + S-adenosyl-L-homocysteine + H(+)</text>
        <dbReference type="Rhea" id="RHEA:60344"/>
        <dbReference type="Rhea" id="RHEA-COMP:15554"/>
        <dbReference type="Rhea" id="RHEA-COMP:15555"/>
        <dbReference type="ChEBI" id="CHEBI:15378"/>
        <dbReference type="ChEBI" id="CHEBI:29969"/>
        <dbReference type="ChEBI" id="CHEBI:57856"/>
        <dbReference type="ChEBI" id="CHEBI:59789"/>
        <dbReference type="ChEBI" id="CHEBI:61929"/>
        <dbReference type="EC" id="2.1.1.361"/>
    </reaction>
</comment>
<evidence type="ECO:0000256" key="8">
    <source>
        <dbReference type="ARBA" id="ARBA00022853"/>
    </source>
</evidence>
<dbReference type="PROSITE" id="PS51571">
    <property type="entry name" value="SAM_MT43_PR_SET"/>
    <property type="match status" value="1"/>
</dbReference>
<gene>
    <name evidence="15" type="ORF">V1264_022560</name>
</gene>
<sequence>MAEVSARSKTPVSRITDFFPNGDCPGATSPSPRASSATSATGDDLESESRMTPVPDSAVETCQTKHLRERGDECEASESDEGYESGVTSSQESKCEAEGDVCFSACSTHVSGGDRDSKEQVLSEHSYHFCGDDSSVEYITISDDEDDMQDVCIVEDCSVEIQSEDSENCFSDGDSQAISFRQSGQNTSTNLSVSLSGSKSPVTSARVCALPSVPGTTKVPYPVTLHPAAQPRPSFHNSRADPAGASSVPFPVSLGLGAAVQSPVAPPVSLIQQQSVTSSPQFVVPLSHGLSRTSQVFMPVSVAGRPDGPVYIPVPTLIHVRGQKSNQVFVPVSIPGQSSPVLVPVNINLQPSAHTVQHRQPHTKPCSESKKRQNGNNQQKGRKQNTGSTQKRKKEIVAVSSAQRSASKKCKQSGKHLADVENVPPQSHTEMLGGVAGPKKPRKRGARTKSAAAKSGKGSAVTTDADATTVSSTAAVPTKTKAVPSKGKPAAKASKEPENDDTPQKQITSFFPVRRSSRQGMTSRQLKRAREKEMAEKIKTGCEDGLEVVEFEGKGRGVVATKSFEKDDFVVEYCGDLVNITTAKQREQLYERDEEVGCYMYYFNHKNKQYCIDATTESGKLGRLLNHSRKGNCHTKAVTVGDRPYLILVASQHIEKGEELTYDYGDRSQKALESHPWLKA</sequence>
<keyword evidence="16" id="KW-1185">Reference proteome</keyword>
<reference evidence="15 16" key="1">
    <citation type="submission" date="2024-02" db="EMBL/GenBank/DDBJ databases">
        <title>Chromosome-scale genome assembly of the rough periwinkle Littorina saxatilis.</title>
        <authorList>
            <person name="De Jode A."/>
            <person name="Faria R."/>
            <person name="Formenti G."/>
            <person name="Sims Y."/>
            <person name="Smith T.P."/>
            <person name="Tracey A."/>
            <person name="Wood J.M.D."/>
            <person name="Zagrodzka Z.B."/>
            <person name="Johannesson K."/>
            <person name="Butlin R.K."/>
            <person name="Leder E.H."/>
        </authorList>
    </citation>
    <scope>NUCLEOTIDE SEQUENCE [LARGE SCALE GENOMIC DNA]</scope>
    <source>
        <strain evidence="15">Snail1</strain>
        <tissue evidence="15">Muscle</tissue>
    </source>
</reference>
<evidence type="ECO:0000259" key="14">
    <source>
        <dbReference type="PROSITE" id="PS50280"/>
    </source>
</evidence>
<dbReference type="CDD" id="cd10528">
    <property type="entry name" value="SET_SETD8"/>
    <property type="match status" value="1"/>
</dbReference>
<keyword evidence="8" id="KW-0156">Chromatin regulator</keyword>
<dbReference type="PROSITE" id="PS50280">
    <property type="entry name" value="SET"/>
    <property type="match status" value="1"/>
</dbReference>
<keyword evidence="9" id="KW-0805">Transcription regulation</keyword>
<dbReference type="Gene3D" id="2.170.270.10">
    <property type="entry name" value="SET domain"/>
    <property type="match status" value="1"/>
</dbReference>
<dbReference type="InterPro" id="IPR016858">
    <property type="entry name" value="KMT5A-like"/>
</dbReference>
<evidence type="ECO:0000256" key="1">
    <source>
        <dbReference type="ARBA" id="ARBA00004123"/>
    </source>
</evidence>
<evidence type="ECO:0000256" key="13">
    <source>
        <dbReference type="SAM" id="MobiDB-lite"/>
    </source>
</evidence>
<evidence type="ECO:0000256" key="4">
    <source>
        <dbReference type="ARBA" id="ARBA00022454"/>
    </source>
</evidence>
<dbReference type="EMBL" id="JBAMIC010004070">
    <property type="protein sequence ID" value="KAK7088661.1"/>
    <property type="molecule type" value="Genomic_DNA"/>
</dbReference>
<dbReference type="SUPFAM" id="SSF82199">
    <property type="entry name" value="SET domain"/>
    <property type="match status" value="1"/>
</dbReference>
<feature type="compositionally biased region" description="Low complexity" evidence="13">
    <location>
        <begin position="25"/>
        <end position="42"/>
    </location>
</feature>
<comment type="subcellular location">
    <subcellularLocation>
        <location evidence="2">Chromosome</location>
    </subcellularLocation>
    <subcellularLocation>
        <location evidence="1">Nucleus</location>
    </subcellularLocation>
</comment>
<evidence type="ECO:0000256" key="12">
    <source>
        <dbReference type="ARBA" id="ARBA00047784"/>
    </source>
</evidence>
<evidence type="ECO:0000256" key="6">
    <source>
        <dbReference type="ARBA" id="ARBA00022679"/>
    </source>
</evidence>
<keyword evidence="11" id="KW-0539">Nucleus</keyword>
<comment type="caution">
    <text evidence="15">The sequence shown here is derived from an EMBL/GenBank/DDBJ whole genome shotgun (WGS) entry which is preliminary data.</text>
</comment>
<dbReference type="PANTHER" id="PTHR46167:SF1">
    <property type="entry name" value="N-LYSINE METHYLTRANSFERASE KMT5A"/>
    <property type="match status" value="1"/>
</dbReference>
<dbReference type="GO" id="GO:0032259">
    <property type="term" value="P:methylation"/>
    <property type="evidence" value="ECO:0007669"/>
    <property type="project" value="UniProtKB-KW"/>
</dbReference>
<dbReference type="GO" id="GO:0043516">
    <property type="term" value="P:regulation of DNA damage response, signal transduction by p53 class mediator"/>
    <property type="evidence" value="ECO:0007669"/>
    <property type="project" value="TreeGrafter"/>
</dbReference>
<dbReference type="GO" id="GO:0005700">
    <property type="term" value="C:polytene chromosome"/>
    <property type="evidence" value="ECO:0007669"/>
    <property type="project" value="TreeGrafter"/>
</dbReference>
<protein>
    <recommendedName>
        <fullName evidence="3">[histone H4]-lysine(20) N-methyltransferase</fullName>
        <ecNumber evidence="3">2.1.1.361</ecNumber>
    </recommendedName>
</protein>
<evidence type="ECO:0000256" key="2">
    <source>
        <dbReference type="ARBA" id="ARBA00004286"/>
    </source>
</evidence>